<dbReference type="Pfam" id="PF13458">
    <property type="entry name" value="Peripla_BP_6"/>
    <property type="match status" value="1"/>
</dbReference>
<dbReference type="Gene3D" id="3.40.50.2300">
    <property type="match status" value="2"/>
</dbReference>
<dbReference type="InterPro" id="IPR028081">
    <property type="entry name" value="Leu-bd"/>
</dbReference>
<dbReference type="Proteomes" id="UP000554286">
    <property type="component" value="Unassembled WGS sequence"/>
</dbReference>
<dbReference type="GO" id="GO:0006865">
    <property type="term" value="P:amino acid transport"/>
    <property type="evidence" value="ECO:0007669"/>
    <property type="project" value="UniProtKB-KW"/>
</dbReference>
<dbReference type="EMBL" id="JACIGK010000067">
    <property type="protein sequence ID" value="MBB4268245.1"/>
    <property type="molecule type" value="Genomic_DNA"/>
</dbReference>
<sequence length="569" mass="58050">MTETAPDSPVRAVGPTRVALLLPLSGPQAPQGQALQAAARRALTAERARLVDLKVFDTQASAEGARAAAQRAVSADASLVLGPLYSVTAHAARPVLGVAGIPSLSFSNNRAVAGNGVYLLGHLPGQQTEALLAHAAAQGHGDVVVVGPDTAYARLVADAVGAVSRRGSVRLMGSQLFPASTDYNSQVAIVRDLARRGPTGAVIPTTGLPLVGIAALFDYYNARPPKVRMMGTDLWERPGTFAESSLRGGWYVSASTPPARDPMAGVVDEAAPDDLEPASPSQATAGEPEAGAAPTVRMSSGAGKLDRLAMDAVALAAAWAERARPGADPRPFLTDPAGFRGFSGLFRLLPSGVNERGLNVLEVTARGPRVIRPAPTSFASGLPPTVLVRPSDFRAHPWLAAEIDRGQVPTTRVGDAAPPAPSLRVASPAPGTITSPTVTRPTPAGVTSTRSSRGTWSGDGGTWRGAPPAPSVRAPAARTATPSVSPGRDSVPPAPPVTAPRATTPAPSVPSAGTTAPAVWSSGGGVPPAPSLTPSVAPSRTPTPAGGCVWQRHCEDGTCRRVQVCPIDS</sequence>
<dbReference type="CDD" id="cd06339">
    <property type="entry name" value="PBP1_YraM_LppC_lipoprotein-like"/>
    <property type="match status" value="1"/>
</dbReference>
<comment type="caution">
    <text evidence="6">The sequence shown here is derived from an EMBL/GenBank/DDBJ whole genome shotgun (WGS) entry which is preliminary data.</text>
</comment>
<feature type="region of interest" description="Disordered" evidence="4">
    <location>
        <begin position="410"/>
        <end position="538"/>
    </location>
</feature>
<dbReference type="InterPro" id="IPR051010">
    <property type="entry name" value="BCAA_transport"/>
</dbReference>
<feature type="compositionally biased region" description="Low complexity" evidence="4">
    <location>
        <begin position="471"/>
        <end position="486"/>
    </location>
</feature>
<feature type="compositionally biased region" description="Low complexity" evidence="4">
    <location>
        <begin position="447"/>
        <end position="456"/>
    </location>
</feature>
<evidence type="ECO:0000313" key="7">
    <source>
        <dbReference type="Proteomes" id="UP000554286"/>
    </source>
</evidence>
<feature type="region of interest" description="Disordered" evidence="4">
    <location>
        <begin position="270"/>
        <end position="296"/>
    </location>
</feature>
<evidence type="ECO:0000256" key="4">
    <source>
        <dbReference type="SAM" id="MobiDB-lite"/>
    </source>
</evidence>
<evidence type="ECO:0000313" key="6">
    <source>
        <dbReference type="EMBL" id="MBB4268245.1"/>
    </source>
</evidence>
<evidence type="ECO:0000256" key="2">
    <source>
        <dbReference type="ARBA" id="ARBA00022729"/>
    </source>
</evidence>
<reference evidence="6 7" key="1">
    <citation type="submission" date="2020-08" db="EMBL/GenBank/DDBJ databases">
        <title>Genome sequencing of Purple Non-Sulfur Bacteria from various extreme environments.</title>
        <authorList>
            <person name="Mayer M."/>
        </authorList>
    </citation>
    <scope>NUCLEOTIDE SEQUENCE [LARGE SCALE GENOMIC DNA]</scope>
    <source>
        <strain evidence="6 7">JA131</strain>
    </source>
</reference>
<dbReference type="AlphaFoldDB" id="A0A7W6RH42"/>
<evidence type="ECO:0000256" key="3">
    <source>
        <dbReference type="ARBA" id="ARBA00022970"/>
    </source>
</evidence>
<feature type="compositionally biased region" description="Low complexity" evidence="4">
    <location>
        <begin position="499"/>
        <end position="518"/>
    </location>
</feature>
<dbReference type="RefSeq" id="WP_184049062.1">
    <property type="nucleotide sequence ID" value="NZ_JACIGK010000067.1"/>
</dbReference>
<evidence type="ECO:0000256" key="1">
    <source>
        <dbReference type="ARBA" id="ARBA00010062"/>
    </source>
</evidence>
<protein>
    <submittedName>
        <fullName evidence="6">ABC-type branched-subunit amino acid transport system substrate-binding protein</fullName>
    </submittedName>
</protein>
<accession>A0A7W6RH42</accession>
<proteinExistence type="inferred from homology"/>
<dbReference type="InterPro" id="IPR028082">
    <property type="entry name" value="Peripla_BP_I"/>
</dbReference>
<feature type="domain" description="Leucine-binding protein" evidence="5">
    <location>
        <begin position="16"/>
        <end position="237"/>
    </location>
</feature>
<organism evidence="6 7">
    <name type="scientific">Roseospira visakhapatnamensis</name>
    <dbReference type="NCBI Taxonomy" id="390880"/>
    <lineage>
        <taxon>Bacteria</taxon>
        <taxon>Pseudomonadati</taxon>
        <taxon>Pseudomonadota</taxon>
        <taxon>Alphaproteobacteria</taxon>
        <taxon>Rhodospirillales</taxon>
        <taxon>Rhodospirillaceae</taxon>
        <taxon>Roseospira</taxon>
    </lineage>
</organism>
<name>A0A7W6RH42_9PROT</name>
<keyword evidence="3" id="KW-0029">Amino-acid transport</keyword>
<keyword evidence="3" id="KW-0813">Transport</keyword>
<dbReference type="PANTHER" id="PTHR30483">
    <property type="entry name" value="LEUCINE-SPECIFIC-BINDING PROTEIN"/>
    <property type="match status" value="1"/>
</dbReference>
<comment type="similarity">
    <text evidence="1">Belongs to the leucine-binding protein family.</text>
</comment>
<gene>
    <name evidence="6" type="ORF">GGD89_003909</name>
</gene>
<evidence type="ECO:0000259" key="5">
    <source>
        <dbReference type="Pfam" id="PF13458"/>
    </source>
</evidence>
<feature type="compositionally biased region" description="Low complexity" evidence="4">
    <location>
        <begin position="283"/>
        <end position="295"/>
    </location>
</feature>
<dbReference type="PANTHER" id="PTHR30483:SF6">
    <property type="entry name" value="PERIPLASMIC BINDING PROTEIN OF ABC TRANSPORTER FOR NATURAL AMINO ACIDS"/>
    <property type="match status" value="1"/>
</dbReference>
<dbReference type="SUPFAM" id="SSF53822">
    <property type="entry name" value="Periplasmic binding protein-like I"/>
    <property type="match status" value="1"/>
</dbReference>
<keyword evidence="7" id="KW-1185">Reference proteome</keyword>
<keyword evidence="2" id="KW-0732">Signal</keyword>